<feature type="transmembrane region" description="Helical" evidence="1">
    <location>
        <begin position="76"/>
        <end position="96"/>
    </location>
</feature>
<proteinExistence type="predicted"/>
<dbReference type="AlphaFoldDB" id="I7MG28"/>
<sequence>MIEIEAKTKLKSSEGAHFFFTLIFLTASGLIERQYSEETCGYQYSLLVDLVFYSQIIKGTYQLITMVPKYKNHDIILFFEFLDIAYYLFLFGLFVYANVLYFQAGFETCLTDAPIIAYFIQLFLVVTYFIFIVLVLSMITYLFRLASKSNVSEHDQLEDN</sequence>
<accession>I7MG28</accession>
<dbReference type="KEGG" id="tet:TTHERM_00600090"/>
<keyword evidence="1" id="KW-1133">Transmembrane helix</keyword>
<dbReference type="eggNOG" id="ENOG502SR9B">
    <property type="taxonomic scope" value="Eukaryota"/>
</dbReference>
<evidence type="ECO:0000256" key="1">
    <source>
        <dbReference type="SAM" id="Phobius"/>
    </source>
</evidence>
<dbReference type="GeneID" id="7844820"/>
<dbReference type="InParanoid" id="I7MG28"/>
<dbReference type="RefSeq" id="XP_001032480.1">
    <property type="nucleotide sequence ID" value="XM_001032480.3"/>
</dbReference>
<dbReference type="EMBL" id="GG662620">
    <property type="protein sequence ID" value="EAR84817.1"/>
    <property type="molecule type" value="Genomic_DNA"/>
</dbReference>
<evidence type="ECO:0000313" key="2">
    <source>
        <dbReference type="EMBL" id="EAR84817.1"/>
    </source>
</evidence>
<organism evidence="2 3">
    <name type="scientific">Tetrahymena thermophila (strain SB210)</name>
    <dbReference type="NCBI Taxonomy" id="312017"/>
    <lineage>
        <taxon>Eukaryota</taxon>
        <taxon>Sar</taxon>
        <taxon>Alveolata</taxon>
        <taxon>Ciliophora</taxon>
        <taxon>Intramacronucleata</taxon>
        <taxon>Oligohymenophorea</taxon>
        <taxon>Hymenostomatida</taxon>
        <taxon>Tetrahymenina</taxon>
        <taxon>Tetrahymenidae</taxon>
        <taxon>Tetrahymena</taxon>
    </lineage>
</organism>
<protein>
    <submittedName>
        <fullName evidence="2">Transmembrane protein, putative</fullName>
    </submittedName>
</protein>
<keyword evidence="1 2" id="KW-0812">Transmembrane</keyword>
<dbReference type="OrthoDB" id="285586at2759"/>
<keyword evidence="1" id="KW-0472">Membrane</keyword>
<keyword evidence="3" id="KW-1185">Reference proteome</keyword>
<gene>
    <name evidence="2" type="ORF">TTHERM_00600090</name>
</gene>
<name>I7MG28_TETTS</name>
<reference evidence="3" key="1">
    <citation type="journal article" date="2006" name="PLoS Biol.">
        <title>Macronuclear genome sequence of the ciliate Tetrahymena thermophila, a model eukaryote.</title>
        <authorList>
            <person name="Eisen J.A."/>
            <person name="Coyne R.S."/>
            <person name="Wu M."/>
            <person name="Wu D."/>
            <person name="Thiagarajan M."/>
            <person name="Wortman J.R."/>
            <person name="Badger J.H."/>
            <person name="Ren Q."/>
            <person name="Amedeo P."/>
            <person name="Jones K.M."/>
            <person name="Tallon L.J."/>
            <person name="Delcher A.L."/>
            <person name="Salzberg S.L."/>
            <person name="Silva J.C."/>
            <person name="Haas B.J."/>
            <person name="Majoros W.H."/>
            <person name="Farzad M."/>
            <person name="Carlton J.M."/>
            <person name="Smith R.K. Jr."/>
            <person name="Garg J."/>
            <person name="Pearlman R.E."/>
            <person name="Karrer K.M."/>
            <person name="Sun L."/>
            <person name="Manning G."/>
            <person name="Elde N.C."/>
            <person name="Turkewitz A.P."/>
            <person name="Asai D.J."/>
            <person name="Wilkes D.E."/>
            <person name="Wang Y."/>
            <person name="Cai H."/>
            <person name="Collins K."/>
            <person name="Stewart B.A."/>
            <person name="Lee S.R."/>
            <person name="Wilamowska K."/>
            <person name="Weinberg Z."/>
            <person name="Ruzzo W.L."/>
            <person name="Wloga D."/>
            <person name="Gaertig J."/>
            <person name="Frankel J."/>
            <person name="Tsao C.-C."/>
            <person name="Gorovsky M.A."/>
            <person name="Keeling P.J."/>
            <person name="Waller R.F."/>
            <person name="Patron N.J."/>
            <person name="Cherry J.M."/>
            <person name="Stover N.A."/>
            <person name="Krieger C.J."/>
            <person name="del Toro C."/>
            <person name="Ryder H.F."/>
            <person name="Williamson S.C."/>
            <person name="Barbeau R.A."/>
            <person name="Hamilton E.P."/>
            <person name="Orias E."/>
        </authorList>
    </citation>
    <scope>NUCLEOTIDE SEQUENCE [LARGE SCALE GENOMIC DNA]</scope>
    <source>
        <strain evidence="3">SB210</strain>
    </source>
</reference>
<dbReference type="HOGENOM" id="CLU_1647030_0_0_1"/>
<dbReference type="OMA" id="MASNDCL"/>
<evidence type="ECO:0000313" key="3">
    <source>
        <dbReference type="Proteomes" id="UP000009168"/>
    </source>
</evidence>
<dbReference type="Proteomes" id="UP000009168">
    <property type="component" value="Unassembled WGS sequence"/>
</dbReference>
<feature type="transmembrane region" description="Helical" evidence="1">
    <location>
        <begin position="116"/>
        <end position="143"/>
    </location>
</feature>